<keyword evidence="4 7" id="KW-0812">Transmembrane</keyword>
<feature type="transmembrane region" description="Helical" evidence="7">
    <location>
        <begin position="194"/>
        <end position="213"/>
    </location>
</feature>
<evidence type="ECO:0000256" key="4">
    <source>
        <dbReference type="ARBA" id="ARBA00022692"/>
    </source>
</evidence>
<comment type="subcellular location">
    <subcellularLocation>
        <location evidence="1">Cell inner membrane</location>
        <topology evidence="1">Multi-pass membrane protein</topology>
    </subcellularLocation>
</comment>
<dbReference type="GO" id="GO:0042910">
    <property type="term" value="F:xenobiotic transmembrane transporter activity"/>
    <property type="evidence" value="ECO:0007669"/>
    <property type="project" value="InterPro"/>
</dbReference>
<comment type="caution">
    <text evidence="8">The sequence shown here is derived from an EMBL/GenBank/DDBJ whole genome shotgun (WGS) entry which is preliminary data.</text>
</comment>
<evidence type="ECO:0000313" key="8">
    <source>
        <dbReference type="EMBL" id="RJL13073.1"/>
    </source>
</evidence>
<dbReference type="EMBL" id="QZEW01000046">
    <property type="protein sequence ID" value="RJL13073.1"/>
    <property type="molecule type" value="Genomic_DNA"/>
</dbReference>
<evidence type="ECO:0000256" key="6">
    <source>
        <dbReference type="ARBA" id="ARBA00023136"/>
    </source>
</evidence>
<dbReference type="RefSeq" id="WP_119898419.1">
    <property type="nucleotide sequence ID" value="NZ_QNRC01000014.1"/>
</dbReference>
<feature type="transmembrane region" description="Helical" evidence="7">
    <location>
        <begin position="133"/>
        <end position="156"/>
    </location>
</feature>
<feature type="transmembrane region" description="Helical" evidence="7">
    <location>
        <begin position="316"/>
        <end position="344"/>
    </location>
</feature>
<reference evidence="9" key="1">
    <citation type="submission" date="2018-09" db="EMBL/GenBank/DDBJ databases">
        <title>Paracoccus onubensis nov. sp. a moderate halophilic bacterium isolated from Gruta de las Maravillas (Aracena, Spain).</title>
        <authorList>
            <person name="Jurado V."/>
            <person name="Gutierrez-Patricio S."/>
            <person name="Gonzalez-Pimentel J.L."/>
            <person name="Miller A.Z."/>
            <person name="Laiz L."/>
            <person name="Saiz-Jimenez C."/>
        </authorList>
    </citation>
    <scope>NUCLEOTIDE SEQUENCE [LARGE SCALE GENOMIC DNA]</scope>
    <source>
        <strain evidence="9">DSM 26381</strain>
    </source>
</reference>
<keyword evidence="5 7" id="KW-1133">Transmembrane helix</keyword>
<feature type="transmembrane region" description="Helical" evidence="7">
    <location>
        <begin position="48"/>
        <end position="70"/>
    </location>
</feature>
<feature type="transmembrane region" description="Helical" evidence="7">
    <location>
        <begin position="168"/>
        <end position="188"/>
    </location>
</feature>
<protein>
    <submittedName>
        <fullName evidence="8">MATE family efflux transporter</fullName>
    </submittedName>
</protein>
<keyword evidence="3" id="KW-1003">Cell membrane</keyword>
<dbReference type="GO" id="GO:0005886">
    <property type="term" value="C:plasma membrane"/>
    <property type="evidence" value="ECO:0007669"/>
    <property type="project" value="UniProtKB-SubCell"/>
</dbReference>
<proteinExistence type="predicted"/>
<dbReference type="Pfam" id="PF01554">
    <property type="entry name" value="MatE"/>
    <property type="match status" value="2"/>
</dbReference>
<dbReference type="PIRSF" id="PIRSF006603">
    <property type="entry name" value="DinF"/>
    <property type="match status" value="1"/>
</dbReference>
<dbReference type="PANTHER" id="PTHR43823">
    <property type="entry name" value="SPORULATION PROTEIN YKVU"/>
    <property type="match status" value="1"/>
</dbReference>
<gene>
    <name evidence="8" type="ORF">D3P05_12065</name>
</gene>
<evidence type="ECO:0000313" key="9">
    <source>
        <dbReference type="Proteomes" id="UP000283587"/>
    </source>
</evidence>
<keyword evidence="6 7" id="KW-0472">Membrane</keyword>
<evidence type="ECO:0000256" key="1">
    <source>
        <dbReference type="ARBA" id="ARBA00004429"/>
    </source>
</evidence>
<dbReference type="NCBIfam" id="TIGR00797">
    <property type="entry name" value="matE"/>
    <property type="match status" value="1"/>
</dbReference>
<dbReference type="InterPro" id="IPR051327">
    <property type="entry name" value="MATE_MepA_subfamily"/>
</dbReference>
<dbReference type="InterPro" id="IPR048279">
    <property type="entry name" value="MdtK-like"/>
</dbReference>
<feature type="transmembrane region" description="Helical" evidence="7">
    <location>
        <begin position="91"/>
        <end position="113"/>
    </location>
</feature>
<dbReference type="InterPro" id="IPR002528">
    <property type="entry name" value="MATE_fam"/>
</dbReference>
<evidence type="ECO:0000256" key="3">
    <source>
        <dbReference type="ARBA" id="ARBA00022475"/>
    </source>
</evidence>
<feature type="transmembrane region" description="Helical" evidence="7">
    <location>
        <begin position="385"/>
        <end position="405"/>
    </location>
</feature>
<accession>A0A419A624</accession>
<evidence type="ECO:0000256" key="7">
    <source>
        <dbReference type="SAM" id="Phobius"/>
    </source>
</evidence>
<keyword evidence="2" id="KW-0813">Transport</keyword>
<dbReference type="Proteomes" id="UP000283587">
    <property type="component" value="Unassembled WGS sequence"/>
</dbReference>
<organism evidence="8 9">
    <name type="scientific">Paracoccus siganidrum</name>
    <dbReference type="NCBI Taxonomy" id="1276757"/>
    <lineage>
        <taxon>Bacteria</taxon>
        <taxon>Pseudomonadati</taxon>
        <taxon>Pseudomonadota</taxon>
        <taxon>Alphaproteobacteria</taxon>
        <taxon>Rhodobacterales</taxon>
        <taxon>Paracoccaceae</taxon>
        <taxon>Paracoccus</taxon>
    </lineage>
</organism>
<dbReference type="GO" id="GO:0015297">
    <property type="term" value="F:antiporter activity"/>
    <property type="evidence" value="ECO:0007669"/>
    <property type="project" value="InterPro"/>
</dbReference>
<sequence>MRPLDLGSPRLARLLLRTGTPAMCGLSLNAAHQGVDGAFLGRLGTEELAAVSLALPLAGLTAALGVGLGVGTATAIARRLGAGDARAAGRIASGAMGLGLCLAALACAALTLGREPLLDLLGATGGLREPARAYLALMAVAAGMGIVQILCDFIAIGEGNARFSMCSLALCFGLSMALDPLFIFTFGWGVSGAAAATVLAQSVTLMLYAWYFARRRGRILLRPAFGAAAWRGLGPVLRVGTPETATVLAATGAVLLLYRGAGITAGVEGLAALGIVLRLFMLASLPVEGFCLGAQAVLAHAAGAGDSARLNRAARWLAAITCGAAFLAGMVSFALPGLAIRLFAATPGTALLAEPALRLLALALPLAALRHVAQVLLQATERAAVAAMLGLAPSCWLLLPLLALLVPAFGFSGLVLSFALAVALTGFGAALILWRLPRAAPNGVSA</sequence>
<dbReference type="AlphaFoldDB" id="A0A419A624"/>
<evidence type="ECO:0000256" key="5">
    <source>
        <dbReference type="ARBA" id="ARBA00022989"/>
    </source>
</evidence>
<feature type="transmembrane region" description="Helical" evidence="7">
    <location>
        <begin position="411"/>
        <end position="434"/>
    </location>
</feature>
<name>A0A419A624_9RHOB</name>
<evidence type="ECO:0000256" key="2">
    <source>
        <dbReference type="ARBA" id="ARBA00022448"/>
    </source>
</evidence>
<dbReference type="OrthoDB" id="7718525at2"/>
<keyword evidence="9" id="KW-1185">Reference proteome</keyword>
<dbReference type="PANTHER" id="PTHR43823:SF3">
    <property type="entry name" value="MULTIDRUG EXPORT PROTEIN MEPA"/>
    <property type="match status" value="1"/>
</dbReference>